<dbReference type="Pfam" id="PF04397">
    <property type="entry name" value="LytTR"/>
    <property type="match status" value="1"/>
</dbReference>
<dbReference type="Proteomes" id="UP000183410">
    <property type="component" value="Unassembled WGS sequence"/>
</dbReference>
<gene>
    <name evidence="2" type="ORF">SAMN04487969_108197</name>
</gene>
<name>A0A1I2E5V5_9BACL</name>
<organism evidence="2 3">
    <name type="scientific">Paenibacillus algorifonticola</name>
    <dbReference type="NCBI Taxonomy" id="684063"/>
    <lineage>
        <taxon>Bacteria</taxon>
        <taxon>Bacillati</taxon>
        <taxon>Bacillota</taxon>
        <taxon>Bacilli</taxon>
        <taxon>Bacillales</taxon>
        <taxon>Paenibacillaceae</taxon>
        <taxon>Paenibacillus</taxon>
    </lineage>
</organism>
<dbReference type="GO" id="GO:0003677">
    <property type="term" value="F:DNA binding"/>
    <property type="evidence" value="ECO:0007669"/>
    <property type="project" value="InterPro"/>
</dbReference>
<dbReference type="Gene3D" id="2.40.50.1020">
    <property type="entry name" value="LytTr DNA-binding domain"/>
    <property type="match status" value="1"/>
</dbReference>
<dbReference type="InterPro" id="IPR007492">
    <property type="entry name" value="LytTR_DNA-bd_dom"/>
</dbReference>
<evidence type="ECO:0000259" key="1">
    <source>
        <dbReference type="Pfam" id="PF04397"/>
    </source>
</evidence>
<dbReference type="RefSeq" id="WP_046228950.1">
    <property type="nucleotide sequence ID" value="NZ_FONN01000008.1"/>
</dbReference>
<protein>
    <submittedName>
        <fullName evidence="2">Transcriptional regulator, LytTR family</fullName>
    </submittedName>
</protein>
<evidence type="ECO:0000313" key="3">
    <source>
        <dbReference type="Proteomes" id="UP000183410"/>
    </source>
</evidence>
<feature type="domain" description="HTH LytTR-type" evidence="1">
    <location>
        <begin position="20"/>
        <end position="108"/>
    </location>
</feature>
<proteinExistence type="predicted"/>
<sequence>MMNTVLNGERNIYEDFEIESDVLFFKVGMPELVSFHGRNYNIKKRMTGDQIRKLIDDSHFYQVSSNCYINIRKVKAITDGIAYFGTDASDSKNIPIPRRKQTVIKQLVGQAQ</sequence>
<accession>A0A1I2E5V5</accession>
<dbReference type="EMBL" id="FONN01000008">
    <property type="protein sequence ID" value="SFE88087.1"/>
    <property type="molecule type" value="Genomic_DNA"/>
</dbReference>
<keyword evidence="3" id="KW-1185">Reference proteome</keyword>
<reference evidence="3" key="1">
    <citation type="submission" date="2016-10" db="EMBL/GenBank/DDBJ databases">
        <authorList>
            <person name="Varghese N."/>
            <person name="Submissions S."/>
        </authorList>
    </citation>
    <scope>NUCLEOTIDE SEQUENCE [LARGE SCALE GENOMIC DNA]</scope>
    <source>
        <strain evidence="3">CGMCC 1.10223</strain>
    </source>
</reference>
<dbReference type="AlphaFoldDB" id="A0A1I2E5V5"/>
<evidence type="ECO:0000313" key="2">
    <source>
        <dbReference type="EMBL" id="SFE88087.1"/>
    </source>
</evidence>
<dbReference type="OrthoDB" id="2613016at2"/>